<dbReference type="STRING" id="2163413.A0A4P6XJ26"/>
<protein>
    <submittedName>
        <fullName evidence="8">Hypoxia induced protein conserved region</fullName>
    </submittedName>
</protein>
<feature type="compositionally biased region" description="Basic and acidic residues" evidence="5">
    <location>
        <begin position="185"/>
        <end position="194"/>
    </location>
</feature>
<evidence type="ECO:0000313" key="9">
    <source>
        <dbReference type="Proteomes" id="UP000292447"/>
    </source>
</evidence>
<name>A0A4P6XJ26_9ASCO</name>
<evidence type="ECO:0000256" key="2">
    <source>
        <dbReference type="ARBA" id="ARBA00022692"/>
    </source>
</evidence>
<dbReference type="InterPro" id="IPR040153">
    <property type="entry name" value="Rcf2"/>
</dbReference>
<dbReference type="GO" id="GO:0033617">
    <property type="term" value="P:mitochondrial respiratory chain complex IV assembly"/>
    <property type="evidence" value="ECO:0007669"/>
    <property type="project" value="TreeGrafter"/>
</dbReference>
<dbReference type="AlphaFoldDB" id="A0A4P6XJ26"/>
<dbReference type="GO" id="GO:0005739">
    <property type="term" value="C:mitochondrion"/>
    <property type="evidence" value="ECO:0007669"/>
    <property type="project" value="UniProtKB-SubCell"/>
</dbReference>
<keyword evidence="2 6" id="KW-0812">Transmembrane</keyword>
<proteinExistence type="predicted"/>
<dbReference type="Pfam" id="PF04588">
    <property type="entry name" value="HIG_1_N"/>
    <property type="match status" value="1"/>
</dbReference>
<dbReference type="InterPro" id="IPR007667">
    <property type="entry name" value="Hypoxia_induced_domain"/>
</dbReference>
<evidence type="ECO:0000313" key="8">
    <source>
        <dbReference type="EMBL" id="QBM86649.1"/>
    </source>
</evidence>
<feature type="region of interest" description="Disordered" evidence="5">
    <location>
        <begin position="185"/>
        <end position="219"/>
    </location>
</feature>
<dbReference type="PANTHER" id="PTHR28018:SF3">
    <property type="entry name" value="RESPIRATORY SUPERCOMPLEX FACTOR 2, MITOCHONDRIAL"/>
    <property type="match status" value="1"/>
</dbReference>
<reference evidence="9" key="1">
    <citation type="submission" date="2019-03" db="EMBL/GenBank/DDBJ databases">
        <title>Snf2 controls pulcherriminic acid biosynthesis and connects pigmentation and antifungal activity of the yeast Metschnikowia pulcherrima.</title>
        <authorList>
            <person name="Gore-Lloyd D."/>
            <person name="Sumann I."/>
            <person name="Brachmann A.O."/>
            <person name="Schneeberger K."/>
            <person name="Ortiz-Merino R.A."/>
            <person name="Moreno-Beltran M."/>
            <person name="Schlaefli M."/>
            <person name="Kirner P."/>
            <person name="Santos Kron A."/>
            <person name="Wolfe K.H."/>
            <person name="Piel J."/>
            <person name="Ahrens C.H."/>
            <person name="Henk D."/>
            <person name="Freimoser F.M."/>
        </authorList>
    </citation>
    <scope>NUCLEOTIDE SEQUENCE [LARGE SCALE GENOMIC DNA]</scope>
    <source>
        <strain evidence="9">APC 1.2</strain>
    </source>
</reference>
<evidence type="ECO:0000259" key="7">
    <source>
        <dbReference type="PROSITE" id="PS51503"/>
    </source>
</evidence>
<dbReference type="EMBL" id="CP034456">
    <property type="protein sequence ID" value="QBM86649.1"/>
    <property type="molecule type" value="Genomic_DNA"/>
</dbReference>
<feature type="compositionally biased region" description="Basic and acidic residues" evidence="5">
    <location>
        <begin position="206"/>
        <end position="219"/>
    </location>
</feature>
<organism evidence="8 9">
    <name type="scientific">Metschnikowia aff. pulcherrima</name>
    <dbReference type="NCBI Taxonomy" id="2163413"/>
    <lineage>
        <taxon>Eukaryota</taxon>
        <taxon>Fungi</taxon>
        <taxon>Dikarya</taxon>
        <taxon>Ascomycota</taxon>
        <taxon>Saccharomycotina</taxon>
        <taxon>Pichiomycetes</taxon>
        <taxon>Metschnikowiaceae</taxon>
        <taxon>Metschnikowia</taxon>
    </lineage>
</organism>
<evidence type="ECO:0000256" key="1">
    <source>
        <dbReference type="ARBA" id="ARBA00004173"/>
    </source>
</evidence>
<dbReference type="Proteomes" id="UP000292447">
    <property type="component" value="Chromosome I"/>
</dbReference>
<feature type="transmembrane region" description="Helical" evidence="6">
    <location>
        <begin position="151"/>
        <end position="169"/>
    </location>
</feature>
<feature type="transmembrane region" description="Helical" evidence="6">
    <location>
        <begin position="20"/>
        <end position="38"/>
    </location>
</feature>
<gene>
    <name evidence="8" type="primary">MPUL0A12950</name>
    <name evidence="8" type="ORF">METSCH_A12950</name>
</gene>
<keyword evidence="9" id="KW-1185">Reference proteome</keyword>
<evidence type="ECO:0000256" key="3">
    <source>
        <dbReference type="ARBA" id="ARBA00022989"/>
    </source>
</evidence>
<evidence type="ECO:0000256" key="5">
    <source>
        <dbReference type="SAM" id="MobiDB-lite"/>
    </source>
</evidence>
<dbReference type="PROSITE" id="PS51503">
    <property type="entry name" value="HIG1"/>
    <property type="match status" value="1"/>
</dbReference>
<accession>A0A4P6XJ26</accession>
<feature type="compositionally biased region" description="Polar residues" evidence="5">
    <location>
        <begin position="195"/>
        <end position="204"/>
    </location>
</feature>
<feature type="domain" description="HIG1" evidence="7">
    <location>
        <begin position="88"/>
        <end position="179"/>
    </location>
</feature>
<keyword evidence="3 6" id="KW-1133">Transmembrane helix</keyword>
<dbReference type="PANTHER" id="PTHR28018">
    <property type="entry name" value="RESPIRATORY SUPERCOMPLEX FACTOR 2, MITOCHONDRIAL"/>
    <property type="match status" value="1"/>
</dbReference>
<sequence length="219" mass="24848">MKILNDDEKDSHWQAVLVEGVKGTVIGAGLAGLLVAGVKRRYPIPYRNFSTSIKAAMWAMPTISMAAFYADEGSVKFDEQTYRSDYLNKLEQERLERWSNLSTGDKIFTQVNDNKYKIIVGAWAASLWGSWEIVNKDKYMTTAQKAVQARVYAQAITVVLLLGTLLLSMHEKKLEEGLPQPVPEWKRYLEEQESNKQSALQHAQKSQKESHGEVHKQDS</sequence>
<keyword evidence="4 6" id="KW-0472">Membrane</keyword>
<comment type="subcellular location">
    <subcellularLocation>
        <location evidence="1">Mitochondrion</location>
    </subcellularLocation>
</comment>
<evidence type="ECO:0000256" key="4">
    <source>
        <dbReference type="ARBA" id="ARBA00023136"/>
    </source>
</evidence>
<evidence type="ECO:0000256" key="6">
    <source>
        <dbReference type="SAM" id="Phobius"/>
    </source>
</evidence>